<keyword evidence="2" id="KW-0472">Membrane</keyword>
<name>A0AAE0IUY8_9PEZI</name>
<gene>
    <name evidence="3" type="ORF">B0T19DRAFT_413805</name>
</gene>
<sequence>MATTTAIAAAAPPPLPTPIQTTFMPALRALMPRSRFTNSTVTTRGPDCAKFDGFKTCSAGGDYGSCIAGNNKATSSCNCNFGVGYLDCLSAAIATSSCWGDANVGIASADWDGYERSWFQTSCAKPPATVMAELPQPTTVQIVFSSVNVVTPAAPVPPVAATQIEPPKYSGTGQLLVGACSDPTYTLIDGGDTVYLAAFVGCGADRPECCPWSVSSTSTTVTAARVTQAGVLVAGGAGNFPAPASGVQTNLARCPDDYYSVSGQCCPNGFYKFTSMIAHQTPCFSSLAAKVTPPPVTAGQQDNPTDTSKPTSAVVNIAWAMGYNVSSDAGGPALSKGATIGIGVGAGVVAIALVATAALVILRIRRNKKAALEEQAAAAAANGRGSTYMPDQAAPTVPVVVEKYPTQAYPQPTPVGGWNQERDQGQGQGYYGGGYNVDAQQQQQQQYQQQQYQQAYELPQPGAQQQPAIYEGQYRR</sequence>
<protein>
    <submittedName>
        <fullName evidence="3">Uncharacterized protein</fullName>
    </submittedName>
</protein>
<feature type="transmembrane region" description="Helical" evidence="2">
    <location>
        <begin position="340"/>
        <end position="362"/>
    </location>
</feature>
<keyword evidence="2" id="KW-0812">Transmembrane</keyword>
<evidence type="ECO:0000313" key="4">
    <source>
        <dbReference type="Proteomes" id="UP001286456"/>
    </source>
</evidence>
<keyword evidence="4" id="KW-1185">Reference proteome</keyword>
<feature type="compositionally biased region" description="Gly residues" evidence="1">
    <location>
        <begin position="426"/>
        <end position="435"/>
    </location>
</feature>
<dbReference type="Proteomes" id="UP001286456">
    <property type="component" value="Unassembled WGS sequence"/>
</dbReference>
<reference evidence="3" key="1">
    <citation type="journal article" date="2023" name="Mol. Phylogenet. Evol.">
        <title>Genome-scale phylogeny and comparative genomics of the fungal order Sordariales.</title>
        <authorList>
            <person name="Hensen N."/>
            <person name="Bonometti L."/>
            <person name="Westerberg I."/>
            <person name="Brannstrom I.O."/>
            <person name="Guillou S."/>
            <person name="Cros-Aarteil S."/>
            <person name="Calhoun S."/>
            <person name="Haridas S."/>
            <person name="Kuo A."/>
            <person name="Mondo S."/>
            <person name="Pangilinan J."/>
            <person name="Riley R."/>
            <person name="LaButti K."/>
            <person name="Andreopoulos B."/>
            <person name="Lipzen A."/>
            <person name="Chen C."/>
            <person name="Yan M."/>
            <person name="Daum C."/>
            <person name="Ng V."/>
            <person name="Clum A."/>
            <person name="Steindorff A."/>
            <person name="Ohm R.A."/>
            <person name="Martin F."/>
            <person name="Silar P."/>
            <person name="Natvig D.O."/>
            <person name="Lalanne C."/>
            <person name="Gautier V."/>
            <person name="Ament-Velasquez S.L."/>
            <person name="Kruys A."/>
            <person name="Hutchinson M.I."/>
            <person name="Powell A.J."/>
            <person name="Barry K."/>
            <person name="Miller A.N."/>
            <person name="Grigoriev I.V."/>
            <person name="Debuchy R."/>
            <person name="Gladieux P."/>
            <person name="Hiltunen Thoren M."/>
            <person name="Johannesson H."/>
        </authorList>
    </citation>
    <scope>NUCLEOTIDE SEQUENCE</scope>
    <source>
        <strain evidence="3">SMH4131-1</strain>
    </source>
</reference>
<feature type="region of interest" description="Disordered" evidence="1">
    <location>
        <begin position="411"/>
        <end position="476"/>
    </location>
</feature>
<accession>A0AAE0IUY8</accession>
<evidence type="ECO:0000256" key="2">
    <source>
        <dbReference type="SAM" id="Phobius"/>
    </source>
</evidence>
<feature type="compositionally biased region" description="Low complexity" evidence="1">
    <location>
        <begin position="440"/>
        <end position="454"/>
    </location>
</feature>
<dbReference type="AlphaFoldDB" id="A0AAE0IUY8"/>
<proteinExistence type="predicted"/>
<dbReference type="CDD" id="cd12087">
    <property type="entry name" value="TM_EGFR-like"/>
    <property type="match status" value="1"/>
</dbReference>
<evidence type="ECO:0000256" key="1">
    <source>
        <dbReference type="SAM" id="MobiDB-lite"/>
    </source>
</evidence>
<keyword evidence="2" id="KW-1133">Transmembrane helix</keyword>
<organism evidence="3 4">
    <name type="scientific">Cercophora scortea</name>
    <dbReference type="NCBI Taxonomy" id="314031"/>
    <lineage>
        <taxon>Eukaryota</taxon>
        <taxon>Fungi</taxon>
        <taxon>Dikarya</taxon>
        <taxon>Ascomycota</taxon>
        <taxon>Pezizomycotina</taxon>
        <taxon>Sordariomycetes</taxon>
        <taxon>Sordariomycetidae</taxon>
        <taxon>Sordariales</taxon>
        <taxon>Lasiosphaeriaceae</taxon>
        <taxon>Cercophora</taxon>
    </lineage>
</organism>
<reference evidence="3" key="2">
    <citation type="submission" date="2023-06" db="EMBL/GenBank/DDBJ databases">
        <authorList>
            <consortium name="Lawrence Berkeley National Laboratory"/>
            <person name="Haridas S."/>
            <person name="Hensen N."/>
            <person name="Bonometti L."/>
            <person name="Westerberg I."/>
            <person name="Brannstrom I.O."/>
            <person name="Guillou S."/>
            <person name="Cros-Aarteil S."/>
            <person name="Calhoun S."/>
            <person name="Kuo A."/>
            <person name="Mondo S."/>
            <person name="Pangilinan J."/>
            <person name="Riley R."/>
            <person name="Labutti K."/>
            <person name="Andreopoulos B."/>
            <person name="Lipzen A."/>
            <person name="Chen C."/>
            <person name="Yanf M."/>
            <person name="Daum C."/>
            <person name="Ng V."/>
            <person name="Clum A."/>
            <person name="Steindorff A."/>
            <person name="Ohm R."/>
            <person name="Martin F."/>
            <person name="Silar P."/>
            <person name="Natvig D."/>
            <person name="Lalanne C."/>
            <person name="Gautier V."/>
            <person name="Ament-Velasquez S.L."/>
            <person name="Kruys A."/>
            <person name="Hutchinson M.I."/>
            <person name="Powell A.J."/>
            <person name="Barry K."/>
            <person name="Miller A.N."/>
            <person name="Grigoriev I.V."/>
            <person name="Debuchy R."/>
            <person name="Gladieux P."/>
            <person name="Thoren M.H."/>
            <person name="Johannesson H."/>
        </authorList>
    </citation>
    <scope>NUCLEOTIDE SEQUENCE</scope>
    <source>
        <strain evidence="3">SMH4131-1</strain>
    </source>
</reference>
<evidence type="ECO:0000313" key="3">
    <source>
        <dbReference type="EMBL" id="KAK3331687.1"/>
    </source>
</evidence>
<dbReference type="EMBL" id="JAUEPO010000002">
    <property type="protein sequence ID" value="KAK3331687.1"/>
    <property type="molecule type" value="Genomic_DNA"/>
</dbReference>
<comment type="caution">
    <text evidence="3">The sequence shown here is derived from an EMBL/GenBank/DDBJ whole genome shotgun (WGS) entry which is preliminary data.</text>
</comment>